<comment type="caution">
    <text evidence="1">The sequence shown here is derived from an EMBL/GenBank/DDBJ whole genome shotgun (WGS) entry which is preliminary data.</text>
</comment>
<dbReference type="Proteomes" id="UP001501803">
    <property type="component" value="Unassembled WGS sequence"/>
</dbReference>
<organism evidence="1 2">
    <name type="scientific">Leifsonia kafniensis</name>
    <dbReference type="NCBI Taxonomy" id="475957"/>
    <lineage>
        <taxon>Bacteria</taxon>
        <taxon>Bacillati</taxon>
        <taxon>Actinomycetota</taxon>
        <taxon>Actinomycetes</taxon>
        <taxon>Micrococcales</taxon>
        <taxon>Microbacteriaceae</taxon>
        <taxon>Leifsonia</taxon>
    </lineage>
</organism>
<reference evidence="2" key="1">
    <citation type="journal article" date="2019" name="Int. J. Syst. Evol. Microbiol.">
        <title>The Global Catalogue of Microorganisms (GCM) 10K type strain sequencing project: providing services to taxonomists for standard genome sequencing and annotation.</title>
        <authorList>
            <consortium name="The Broad Institute Genomics Platform"/>
            <consortium name="The Broad Institute Genome Sequencing Center for Infectious Disease"/>
            <person name="Wu L."/>
            <person name="Ma J."/>
        </authorList>
    </citation>
    <scope>NUCLEOTIDE SEQUENCE [LARGE SCALE GENOMIC DNA]</scope>
    <source>
        <strain evidence="2">JCM 17021</strain>
    </source>
</reference>
<dbReference type="EMBL" id="BAABCN010000002">
    <property type="protein sequence ID" value="GAA3870871.1"/>
    <property type="molecule type" value="Genomic_DNA"/>
</dbReference>
<keyword evidence="2" id="KW-1185">Reference proteome</keyword>
<sequence>MFGRRRRVAPVIHTPVIQTPLPELSDERVYELLHGRIAQILGADGEWTLVPRSSADTDAIFHGLKAEEIAATLATILRVNTAELRGEVAAQPTSLPWSPAPITVWADAPSTPVDVASMDAASVSEASAALVSVARTSVAA</sequence>
<proteinExistence type="predicted"/>
<accession>A0ABP7KAA6</accession>
<name>A0ABP7KAA6_9MICO</name>
<protein>
    <submittedName>
        <fullName evidence="1">Uncharacterized protein</fullName>
    </submittedName>
</protein>
<evidence type="ECO:0000313" key="1">
    <source>
        <dbReference type="EMBL" id="GAA3870871.1"/>
    </source>
</evidence>
<gene>
    <name evidence="1" type="ORF">GCM10022381_12500</name>
</gene>
<evidence type="ECO:0000313" key="2">
    <source>
        <dbReference type="Proteomes" id="UP001501803"/>
    </source>
</evidence>